<protein>
    <submittedName>
        <fullName evidence="1">Uncharacterized protein</fullName>
    </submittedName>
</protein>
<accession>A0AAQ3NKC1</accession>
<dbReference type="EMBL" id="CP144696">
    <property type="protein sequence ID" value="WVZ11450.1"/>
    <property type="molecule type" value="Genomic_DNA"/>
</dbReference>
<evidence type="ECO:0000313" key="1">
    <source>
        <dbReference type="EMBL" id="WVZ11450.1"/>
    </source>
</evidence>
<gene>
    <name evidence="1" type="ORF">V8G54_015980</name>
</gene>
<dbReference type="AlphaFoldDB" id="A0AAQ3NKC1"/>
<name>A0AAQ3NKC1_VIGMU</name>
<organism evidence="1 2">
    <name type="scientific">Vigna mungo</name>
    <name type="common">Black gram</name>
    <name type="synonym">Phaseolus mungo</name>
    <dbReference type="NCBI Taxonomy" id="3915"/>
    <lineage>
        <taxon>Eukaryota</taxon>
        <taxon>Viridiplantae</taxon>
        <taxon>Streptophyta</taxon>
        <taxon>Embryophyta</taxon>
        <taxon>Tracheophyta</taxon>
        <taxon>Spermatophyta</taxon>
        <taxon>Magnoliopsida</taxon>
        <taxon>eudicotyledons</taxon>
        <taxon>Gunneridae</taxon>
        <taxon>Pentapetalae</taxon>
        <taxon>rosids</taxon>
        <taxon>fabids</taxon>
        <taxon>Fabales</taxon>
        <taxon>Fabaceae</taxon>
        <taxon>Papilionoideae</taxon>
        <taxon>50 kb inversion clade</taxon>
        <taxon>NPAAA clade</taxon>
        <taxon>indigoferoid/millettioid clade</taxon>
        <taxon>Phaseoleae</taxon>
        <taxon>Vigna</taxon>
    </lineage>
</organism>
<keyword evidence="2" id="KW-1185">Reference proteome</keyword>
<evidence type="ECO:0000313" key="2">
    <source>
        <dbReference type="Proteomes" id="UP001374535"/>
    </source>
</evidence>
<reference evidence="1 2" key="1">
    <citation type="journal article" date="2023" name="Life. Sci Alliance">
        <title>Evolutionary insights into 3D genome organization and epigenetic landscape of Vigna mungo.</title>
        <authorList>
            <person name="Junaid A."/>
            <person name="Singh B."/>
            <person name="Bhatia S."/>
        </authorList>
    </citation>
    <scope>NUCLEOTIDE SEQUENCE [LARGE SCALE GENOMIC DNA]</scope>
    <source>
        <strain evidence="1">Urdbean</strain>
    </source>
</reference>
<sequence length="120" mass="14024">MALVCSHEPENPFKERINHGSEHVKYTCSTPLNQIKQTVARIASAFLNAVIEDFVHLWHCRYGRRMVDGLPQLTSPIKLCKDYVRGKQQEVFLKKSTWRTKIILQKLSTEFFTGRMEKMN</sequence>
<dbReference type="Proteomes" id="UP001374535">
    <property type="component" value="Chromosome 5"/>
</dbReference>
<proteinExistence type="predicted"/>